<organism evidence="3 4">
    <name type="scientific">Horticoccus luteus</name>
    <dbReference type="NCBI Taxonomy" id="2862869"/>
    <lineage>
        <taxon>Bacteria</taxon>
        <taxon>Pseudomonadati</taxon>
        <taxon>Verrucomicrobiota</taxon>
        <taxon>Opitutia</taxon>
        <taxon>Opitutales</taxon>
        <taxon>Opitutaceae</taxon>
        <taxon>Horticoccus</taxon>
    </lineage>
</organism>
<dbReference type="Proteomes" id="UP000825051">
    <property type="component" value="Chromosome"/>
</dbReference>
<feature type="domain" description="DUF6680" evidence="2">
    <location>
        <begin position="14"/>
        <end position="173"/>
    </location>
</feature>
<evidence type="ECO:0000313" key="3">
    <source>
        <dbReference type="EMBL" id="QYM78725.1"/>
    </source>
</evidence>
<dbReference type="Pfam" id="PF20385">
    <property type="entry name" value="DUF6680"/>
    <property type="match status" value="1"/>
</dbReference>
<dbReference type="EMBL" id="CP080507">
    <property type="protein sequence ID" value="QYM78725.1"/>
    <property type="molecule type" value="Genomic_DNA"/>
</dbReference>
<evidence type="ECO:0000313" key="4">
    <source>
        <dbReference type="Proteomes" id="UP000825051"/>
    </source>
</evidence>
<dbReference type="AlphaFoldDB" id="A0A8F9TV81"/>
<evidence type="ECO:0000259" key="2">
    <source>
        <dbReference type="Pfam" id="PF20385"/>
    </source>
</evidence>
<feature type="region of interest" description="Disordered" evidence="1">
    <location>
        <begin position="181"/>
        <end position="216"/>
    </location>
</feature>
<name>A0A8F9TV81_9BACT</name>
<evidence type="ECO:0000256" key="1">
    <source>
        <dbReference type="SAM" id="MobiDB-lite"/>
    </source>
</evidence>
<dbReference type="InterPro" id="IPR046502">
    <property type="entry name" value="DUF6680"/>
</dbReference>
<gene>
    <name evidence="3" type="ORF">K0B96_15695</name>
</gene>
<accession>A0A8F9TV81</accession>
<reference evidence="3" key="1">
    <citation type="submission" date="2021-08" db="EMBL/GenBank/DDBJ databases">
        <title>Genome of a novel bacterium of the phylum Verrucomicrobia, Oleiharenicola sp. KSB-15.</title>
        <authorList>
            <person name="Chung J.-H."/>
            <person name="Ahn J.-H."/>
            <person name="Yoon Y."/>
            <person name="Kim D.-Y."/>
            <person name="An S.-H."/>
            <person name="Park I."/>
            <person name="Yeon J."/>
        </authorList>
    </citation>
    <scope>NUCLEOTIDE SEQUENCE</scope>
    <source>
        <strain evidence="3">KSB-15</strain>
    </source>
</reference>
<protein>
    <recommendedName>
        <fullName evidence="2">DUF6680 domain-containing protein</fullName>
    </recommendedName>
</protein>
<proteinExistence type="predicted"/>
<dbReference type="RefSeq" id="WP_220161829.1">
    <property type="nucleotide sequence ID" value="NZ_CP080507.1"/>
</dbReference>
<keyword evidence="4" id="KW-1185">Reference proteome</keyword>
<dbReference type="KEGG" id="ole:K0B96_15695"/>
<sequence length="216" mass="24459">MIAALAIDWTARATDLVMILAVFAGPYLAVRVTEGLRLKKEKRDRQIHVFRTLMATRASSLSPTHVEALNLIDIEFDHRGAEEKRVVSAWKLYHAHLGDHSYPPESWNHRRAELLVDLLHDMAECLGYEFDKGHIKSSSYYPKGYGEIEEDQHQIRKKIRGLIEGKSAIHVISHMSPDQFDRLTSLRKPAEGEQDGTDNEVAAPPRVSPITSAEEL</sequence>